<dbReference type="InterPro" id="IPR037883">
    <property type="entry name" value="Knr4/Smi1-like_sf"/>
</dbReference>
<dbReference type="GO" id="GO:0043332">
    <property type="term" value="C:mating projection tip"/>
    <property type="evidence" value="ECO:0007669"/>
    <property type="project" value="TreeGrafter"/>
</dbReference>
<comment type="similarity">
    <text evidence="1">Belongs to the KNR4/SMI1 family.</text>
</comment>
<dbReference type="InterPro" id="IPR018958">
    <property type="entry name" value="Knr4/Smi1-like_dom"/>
</dbReference>
<dbReference type="Proteomes" id="UP000006853">
    <property type="component" value="Chromosome 1"/>
</dbReference>
<dbReference type="SMART" id="SM00860">
    <property type="entry name" value="SMI1_KNR4"/>
    <property type="match status" value="1"/>
</dbReference>
<dbReference type="SUPFAM" id="SSF160631">
    <property type="entry name" value="SMI1/KNR4-like"/>
    <property type="match status" value="1"/>
</dbReference>
<reference evidence="3 4" key="2">
    <citation type="journal article" date="2016" name="FEMS Yeast Res.">
        <title>Curation of the genome annotation of Pichia pastoris (Komagataella phaffii) CBS7435 from gene level to protein function.</title>
        <authorList>
            <person name="Valli M."/>
            <person name="Tatto N.E."/>
            <person name="Peymann A."/>
            <person name="Gruber C."/>
            <person name="Landes N."/>
            <person name="Ekker H."/>
            <person name="Thallinger G.G."/>
            <person name="Mattanovich D."/>
            <person name="Gasser B."/>
            <person name="Graf A.B."/>
        </authorList>
    </citation>
    <scope>GENOME REANNOTATION</scope>
    <source>
        <strain evidence="3 4">ATCC 76273 / CBS 7435 / CECT 11047 / NRRL Y-11430 / Wegner 21-1</strain>
    </source>
</reference>
<dbReference type="PANTHER" id="PTHR47432:SF1">
    <property type="entry name" value="CELL WALL ASSEMBLY REGULATOR SMI1"/>
    <property type="match status" value="1"/>
</dbReference>
<gene>
    <name evidence="3" type="primary">SMI1-2</name>
    <name evidence="3" type="ordered locus">PP7435_Chr1-1278</name>
</gene>
<accession>A0A1G4KPH7</accession>
<dbReference type="PANTHER" id="PTHR47432">
    <property type="entry name" value="CELL WALL ASSEMBLY REGULATOR SMI1"/>
    <property type="match status" value="1"/>
</dbReference>
<protein>
    <submittedName>
        <fullName evidence="3">Cell wall synthesis regulation protein</fullName>
    </submittedName>
</protein>
<dbReference type="PIRSF" id="PIRSF017023">
    <property type="entry name" value="KNR4"/>
    <property type="match status" value="1"/>
</dbReference>
<dbReference type="GO" id="GO:0070880">
    <property type="term" value="P:fungal-type cell wall beta-glucan biosynthetic process"/>
    <property type="evidence" value="ECO:0007669"/>
    <property type="project" value="TreeGrafter"/>
</dbReference>
<dbReference type="EMBL" id="FR839628">
    <property type="protein sequence ID" value="SCV11916.1"/>
    <property type="molecule type" value="Genomic_DNA"/>
</dbReference>
<dbReference type="AlphaFoldDB" id="A0A1G4KPH7"/>
<evidence type="ECO:0000259" key="2">
    <source>
        <dbReference type="SMART" id="SM00860"/>
    </source>
</evidence>
<reference evidence="3 4" key="1">
    <citation type="journal article" date="2011" name="J. Biotechnol.">
        <title>High-quality genome sequence of Pichia pastoris CBS7435.</title>
        <authorList>
            <person name="Kuberl A."/>
            <person name="Schneider J."/>
            <person name="Thallinger G.G."/>
            <person name="Anderl I."/>
            <person name="Wibberg D."/>
            <person name="Hajek T."/>
            <person name="Jaenicke S."/>
            <person name="Brinkrolf K."/>
            <person name="Goesmann A."/>
            <person name="Szczepanowski R."/>
            <person name="Puhler A."/>
            <person name="Schwab H."/>
            <person name="Glieder A."/>
            <person name="Pichler H."/>
        </authorList>
    </citation>
    <scope>NUCLEOTIDE SEQUENCE [LARGE SCALE GENOMIC DNA]</scope>
    <source>
        <strain evidence="4">ATCC 76273 / CBS 7435 / CECT 11047 / NRRL Y-11430 / Wegner 21-1</strain>
    </source>
</reference>
<organism evidence="3 4">
    <name type="scientific">Komagataella phaffii (strain ATCC 76273 / CBS 7435 / CECT 11047 / NRRL Y-11430 / Wegner 21-1)</name>
    <name type="common">Yeast</name>
    <name type="synonym">Pichia pastoris</name>
    <dbReference type="NCBI Taxonomy" id="981350"/>
    <lineage>
        <taxon>Eukaryota</taxon>
        <taxon>Fungi</taxon>
        <taxon>Dikarya</taxon>
        <taxon>Ascomycota</taxon>
        <taxon>Saccharomycotina</taxon>
        <taxon>Pichiomycetes</taxon>
        <taxon>Pichiales</taxon>
        <taxon>Pichiaceae</taxon>
        <taxon>Komagataella</taxon>
    </lineage>
</organism>
<dbReference type="InterPro" id="IPR051873">
    <property type="entry name" value="KNR4/SMI1_regulator"/>
</dbReference>
<proteinExistence type="inferred from homology"/>
<evidence type="ECO:0000313" key="4">
    <source>
        <dbReference type="Proteomes" id="UP000006853"/>
    </source>
</evidence>
<dbReference type="InterPro" id="IPR009203">
    <property type="entry name" value="Knr4/Smi1"/>
</dbReference>
<evidence type="ECO:0000313" key="3">
    <source>
        <dbReference type="EMBL" id="SCV11916.1"/>
    </source>
</evidence>
<sequence length="349" mass="39295">MGWKSSLKQLLYSTTTNDRYADYKSNQTTIKSEDFLAKNNSGTFVKASLTSYPDDTLFNKLSVDPVKAAEGAEGTEEVVFAWQLLDEWCSKHELSSRFAKPVTVPDIICAQKDLGIEFPPCFVKSISIHDGQEYTESSQDSSGLIFGLELMSLDSIVSMTKNWRKITNKIEMDLAKAKSAHSVNNISQPQLGYLKNENHKSGHLSSSPFDDSTQIKPLTLPPQRSIPEKTIIPSYSHSNWIPVLTDYMGNHVALDLAPDEKGTVGQVILFGRDFDTKYLVARNWGDFLLLVAGDLESKNWKLDYQNDMYGTFAGLAYIDPLTKQEVSYFDVLKKRVLEQHKENIVNITR</sequence>
<dbReference type="Pfam" id="PF09346">
    <property type="entry name" value="SMI1_KNR4"/>
    <property type="match status" value="1"/>
</dbReference>
<keyword evidence="4" id="KW-1185">Reference proteome</keyword>
<feature type="domain" description="Knr4/Smi1-like" evidence="2">
    <location>
        <begin position="101"/>
        <end position="290"/>
    </location>
</feature>
<name>A0A1G4KPH7_KOMPC</name>
<evidence type="ECO:0000256" key="1">
    <source>
        <dbReference type="ARBA" id="ARBA00005303"/>
    </source>
</evidence>